<dbReference type="EMBL" id="JAHYBX010000006">
    <property type="protein sequence ID" value="MCA1857198.1"/>
    <property type="molecule type" value="Genomic_DNA"/>
</dbReference>
<keyword evidence="1" id="KW-1133">Transmembrane helix</keyword>
<dbReference type="Proteomes" id="UP001198602">
    <property type="component" value="Unassembled WGS sequence"/>
</dbReference>
<feature type="transmembrane region" description="Helical" evidence="1">
    <location>
        <begin position="88"/>
        <end position="109"/>
    </location>
</feature>
<comment type="caution">
    <text evidence="2">The sequence shown here is derived from an EMBL/GenBank/DDBJ whole genome shotgun (WGS) entry which is preliminary data.</text>
</comment>
<keyword evidence="3" id="KW-1185">Reference proteome</keyword>
<evidence type="ECO:0008006" key="4">
    <source>
        <dbReference type="Google" id="ProtNLM"/>
    </source>
</evidence>
<sequence length="153" mass="16926">MHCPVCSTEQVRKFSIVYEEGTSRGSSEGSSDHPRDKASYTAEHFSQTALAARCSPPHEPDVGFVLGSIGIVLSVCAGIQLGKATASLWWGMGCFFVVLWTLYLVWRLLLAKRAFARYEAAYWCWEQSWVCMSCGVSFKTRAPDNSSADARLS</sequence>
<evidence type="ECO:0000256" key="1">
    <source>
        <dbReference type="SAM" id="Phobius"/>
    </source>
</evidence>
<keyword evidence="1" id="KW-0812">Transmembrane</keyword>
<evidence type="ECO:0000313" key="2">
    <source>
        <dbReference type="EMBL" id="MCA1857198.1"/>
    </source>
</evidence>
<name>A0ABS7YBZ2_9BURK</name>
<gene>
    <name evidence="2" type="ORF">LE190_14875</name>
</gene>
<organism evidence="2 3">
    <name type="scientific">Massilia hydrophila</name>
    <dbReference type="NCBI Taxonomy" id="3044279"/>
    <lineage>
        <taxon>Bacteria</taxon>
        <taxon>Pseudomonadati</taxon>
        <taxon>Pseudomonadota</taxon>
        <taxon>Betaproteobacteria</taxon>
        <taxon>Burkholderiales</taxon>
        <taxon>Oxalobacteraceae</taxon>
        <taxon>Telluria group</taxon>
        <taxon>Massilia</taxon>
    </lineage>
</organism>
<proteinExistence type="predicted"/>
<accession>A0ABS7YBZ2</accession>
<feature type="transmembrane region" description="Helical" evidence="1">
    <location>
        <begin position="62"/>
        <end position="82"/>
    </location>
</feature>
<protein>
    <recommendedName>
        <fullName evidence="4">DUF983 domain-containing protein</fullName>
    </recommendedName>
</protein>
<keyword evidence="1" id="KW-0472">Membrane</keyword>
<evidence type="ECO:0000313" key="3">
    <source>
        <dbReference type="Proteomes" id="UP001198602"/>
    </source>
</evidence>
<dbReference type="RefSeq" id="WP_225239439.1">
    <property type="nucleotide sequence ID" value="NZ_JAHYBX010000006.1"/>
</dbReference>
<reference evidence="2 3" key="1">
    <citation type="submission" date="2021-07" db="EMBL/GenBank/DDBJ databases">
        <title>Characterization of Violacein-producing bacteria and related species.</title>
        <authorList>
            <person name="Wilson H.S."/>
            <person name="De Leon M.E."/>
        </authorList>
    </citation>
    <scope>NUCLEOTIDE SEQUENCE [LARGE SCALE GENOMIC DNA]</scope>
    <source>
        <strain evidence="2 3">HSC-2F05</strain>
    </source>
</reference>